<dbReference type="EC" id="3.6.1.7" evidence="2 5"/>
<evidence type="ECO:0000256" key="5">
    <source>
        <dbReference type="PROSITE-ProRule" id="PRU00520"/>
    </source>
</evidence>
<dbReference type="Proteomes" id="UP000220840">
    <property type="component" value="Unassembled WGS sequence"/>
</dbReference>
<dbReference type="SUPFAM" id="SSF54975">
    <property type="entry name" value="Acylphosphatase/BLUF domain-like"/>
    <property type="match status" value="1"/>
</dbReference>
<dbReference type="AlphaFoldDB" id="A0A2A7MKS5"/>
<feature type="active site" evidence="5">
    <location>
        <position position="36"/>
    </location>
</feature>
<dbReference type="PANTHER" id="PTHR47268">
    <property type="entry name" value="ACYLPHOSPHATASE"/>
    <property type="match status" value="1"/>
</dbReference>
<evidence type="ECO:0000259" key="8">
    <source>
        <dbReference type="PROSITE" id="PS51160"/>
    </source>
</evidence>
<evidence type="ECO:0000313" key="10">
    <source>
        <dbReference type="Proteomes" id="UP000220840"/>
    </source>
</evidence>
<name>A0A2A7MKS5_9CLOT</name>
<keyword evidence="5 6" id="KW-0378">Hydrolase</keyword>
<dbReference type="GO" id="GO:0003998">
    <property type="term" value="F:acylphosphatase activity"/>
    <property type="evidence" value="ECO:0007669"/>
    <property type="project" value="UniProtKB-EC"/>
</dbReference>
<dbReference type="OrthoDB" id="9808093at2"/>
<sequence>MIRYSIIVDGKVQGVGFRYFTQMKAMQFNLTGFCKNLYDGKVSIEVQGLEQDILSFIAAIKKGNGFCRVDDLVLDKLSIIDNEKKYSIKY</sequence>
<evidence type="ECO:0000256" key="6">
    <source>
        <dbReference type="RuleBase" id="RU000553"/>
    </source>
</evidence>
<protein>
    <recommendedName>
        <fullName evidence="3 5">Acylphosphatase</fullName>
        <ecNumber evidence="2 5">3.6.1.7</ecNumber>
    </recommendedName>
</protein>
<dbReference type="Gene3D" id="3.30.70.100">
    <property type="match status" value="1"/>
</dbReference>
<proteinExistence type="inferred from homology"/>
<evidence type="ECO:0000256" key="2">
    <source>
        <dbReference type="ARBA" id="ARBA00012150"/>
    </source>
</evidence>
<dbReference type="PROSITE" id="PS00150">
    <property type="entry name" value="ACYLPHOSPHATASE_1"/>
    <property type="match status" value="1"/>
</dbReference>
<comment type="catalytic activity">
    <reaction evidence="4 5 6">
        <text>an acyl phosphate + H2O = a carboxylate + phosphate + H(+)</text>
        <dbReference type="Rhea" id="RHEA:14965"/>
        <dbReference type="ChEBI" id="CHEBI:15377"/>
        <dbReference type="ChEBI" id="CHEBI:15378"/>
        <dbReference type="ChEBI" id="CHEBI:29067"/>
        <dbReference type="ChEBI" id="CHEBI:43474"/>
        <dbReference type="ChEBI" id="CHEBI:59918"/>
        <dbReference type="EC" id="3.6.1.7"/>
    </reaction>
</comment>
<comment type="similarity">
    <text evidence="1 7">Belongs to the acylphosphatase family.</text>
</comment>
<gene>
    <name evidence="9" type="ORF">CQ394_10600</name>
</gene>
<evidence type="ECO:0000256" key="3">
    <source>
        <dbReference type="ARBA" id="ARBA00015991"/>
    </source>
</evidence>
<evidence type="ECO:0000256" key="7">
    <source>
        <dbReference type="RuleBase" id="RU004168"/>
    </source>
</evidence>
<dbReference type="InterPro" id="IPR001792">
    <property type="entry name" value="Acylphosphatase-like_dom"/>
</dbReference>
<dbReference type="Pfam" id="PF00708">
    <property type="entry name" value="Acylphosphatase"/>
    <property type="match status" value="1"/>
</dbReference>
<evidence type="ECO:0000313" key="9">
    <source>
        <dbReference type="EMBL" id="PEG32117.1"/>
    </source>
</evidence>
<dbReference type="RefSeq" id="WP_058296264.1">
    <property type="nucleotide sequence ID" value="NZ_CAMRXG010000021.1"/>
</dbReference>
<dbReference type="InterPro" id="IPR017968">
    <property type="entry name" value="Acylphosphatase_CS"/>
</dbReference>
<dbReference type="InterPro" id="IPR020456">
    <property type="entry name" value="Acylphosphatase"/>
</dbReference>
<comment type="caution">
    <text evidence="9">The sequence shown here is derived from an EMBL/GenBank/DDBJ whole genome shotgun (WGS) entry which is preliminary data.</text>
</comment>
<dbReference type="EMBL" id="PDCJ01000001">
    <property type="protein sequence ID" value="PEG32117.1"/>
    <property type="molecule type" value="Genomic_DNA"/>
</dbReference>
<organism evidence="9 10">
    <name type="scientific">Clostridium neonatale</name>
    <dbReference type="NCBI Taxonomy" id="137838"/>
    <lineage>
        <taxon>Bacteria</taxon>
        <taxon>Bacillati</taxon>
        <taxon>Bacillota</taxon>
        <taxon>Clostridia</taxon>
        <taxon>Eubacteriales</taxon>
        <taxon>Clostridiaceae</taxon>
        <taxon>Clostridium</taxon>
    </lineage>
</organism>
<dbReference type="PROSITE" id="PS00151">
    <property type="entry name" value="ACYLPHOSPHATASE_2"/>
    <property type="match status" value="1"/>
</dbReference>
<dbReference type="PROSITE" id="PS51160">
    <property type="entry name" value="ACYLPHOSPHATASE_3"/>
    <property type="match status" value="1"/>
</dbReference>
<evidence type="ECO:0000256" key="4">
    <source>
        <dbReference type="ARBA" id="ARBA00047645"/>
    </source>
</evidence>
<dbReference type="PANTHER" id="PTHR47268:SF4">
    <property type="entry name" value="ACYLPHOSPHATASE"/>
    <property type="match status" value="1"/>
</dbReference>
<reference evidence="9 10" key="1">
    <citation type="submission" date="2017-10" db="EMBL/GenBank/DDBJ databases">
        <title>Effective Description of Clostridium neonatale sp. nov. linked to necrotizing enterocolitis in neonates and a clarification of species assignable to the genus Clostridium (Prazmowski 1880) emend. Lawson and Rainey 2016.</title>
        <authorList>
            <person name="Bernard K."/>
            <person name="Burdz T."/>
            <person name="Wiebe D."/>
            <person name="Balcewich B."/>
            <person name="Alfa M."/>
            <person name="Bernier A.-M."/>
        </authorList>
    </citation>
    <scope>NUCLEOTIDE SEQUENCE [LARGE SCALE GENOMIC DNA]</scope>
    <source>
        <strain evidence="9 10">LCDC99A005</strain>
    </source>
</reference>
<keyword evidence="10" id="KW-1185">Reference proteome</keyword>
<dbReference type="InterPro" id="IPR036046">
    <property type="entry name" value="Acylphosphatase-like_dom_sf"/>
</dbReference>
<evidence type="ECO:0000256" key="1">
    <source>
        <dbReference type="ARBA" id="ARBA00005614"/>
    </source>
</evidence>
<dbReference type="STRING" id="137838.GCA_001458595_03608"/>
<feature type="active site" evidence="5">
    <location>
        <position position="18"/>
    </location>
</feature>
<accession>A0A2A7MKS5</accession>
<feature type="domain" description="Acylphosphatase-like" evidence="8">
    <location>
        <begin position="3"/>
        <end position="90"/>
    </location>
</feature>